<dbReference type="UniPathway" id="UPA00074">
    <property type="reaction ID" value="UER00942"/>
</dbReference>
<dbReference type="Pfam" id="PF17769">
    <property type="entry name" value="PurK_C"/>
    <property type="match status" value="1"/>
</dbReference>
<reference evidence="9" key="1">
    <citation type="submission" date="2019-11" db="EMBL/GenBank/DDBJ databases">
        <title>Genome sequence of Heliorestis convoluta strain HH, an alkaliphilic and minimalistic phototrophic bacterium from a soda lake in Egypt.</title>
        <authorList>
            <person name="Dewey E.D."/>
            <person name="Stokes L.M."/>
            <person name="Burchell B.M."/>
            <person name="Shaffer K.N."/>
            <person name="Huntington A.M."/>
            <person name="Baker J.M."/>
            <person name="Nadendla S."/>
            <person name="Giglio M.G."/>
            <person name="Touchman J.W."/>
            <person name="Blankenship R.E."/>
            <person name="Madigan M.T."/>
            <person name="Sattley W.M."/>
        </authorList>
    </citation>
    <scope>NUCLEOTIDE SEQUENCE [LARGE SCALE GENOMIC DNA]</scope>
    <source>
        <strain evidence="9">HH</strain>
    </source>
</reference>
<dbReference type="Gene3D" id="3.30.1490.20">
    <property type="entry name" value="ATP-grasp fold, A domain"/>
    <property type="match status" value="1"/>
</dbReference>
<feature type="binding site" evidence="5">
    <location>
        <position position="215"/>
    </location>
    <ligand>
        <name>ATP</name>
        <dbReference type="ChEBI" id="CHEBI:30616"/>
    </ligand>
</feature>
<feature type="domain" description="ATP-grasp" evidence="7">
    <location>
        <begin position="113"/>
        <end position="298"/>
    </location>
</feature>
<proteinExistence type="inferred from homology"/>
<dbReference type="GO" id="GO:0004638">
    <property type="term" value="F:phosphoribosylaminoimidazole carboxylase activity"/>
    <property type="evidence" value="ECO:0007669"/>
    <property type="project" value="InterPro"/>
</dbReference>
<evidence type="ECO:0000256" key="5">
    <source>
        <dbReference type="HAMAP-Rule" id="MF_01928"/>
    </source>
</evidence>
<comment type="function">
    <text evidence="6">Catalyzes the ATP-dependent conversion of 5-aminoimidazole ribonucleotide (AIR) and HCO(3)- to N5-carboxyaminoimidazole ribonucleotide (N5-CAIR).</text>
</comment>
<protein>
    <recommendedName>
        <fullName evidence="5 6">N5-carboxyaminoimidazole ribonucleotide synthase</fullName>
        <shortName evidence="5 6">N5-CAIR synthase</shortName>
        <ecNumber evidence="5 6">6.3.4.18</ecNumber>
    </recommendedName>
    <alternativeName>
        <fullName evidence="5 6">5-(carboxyamino)imidazole ribonucleotide synthetase</fullName>
    </alternativeName>
</protein>
<feature type="binding site" evidence="5">
    <location>
        <position position="192"/>
    </location>
    <ligand>
        <name>ATP</name>
        <dbReference type="ChEBI" id="CHEBI:30616"/>
    </ligand>
</feature>
<dbReference type="InterPro" id="IPR054350">
    <property type="entry name" value="PurT/PurK_preATP-grasp"/>
</dbReference>
<evidence type="ECO:0000313" key="9">
    <source>
        <dbReference type="Proteomes" id="UP000366051"/>
    </source>
</evidence>
<feature type="binding site" evidence="5">
    <location>
        <begin position="268"/>
        <end position="269"/>
    </location>
    <ligand>
        <name>ATP</name>
        <dbReference type="ChEBI" id="CHEBI:30616"/>
    </ligand>
</feature>
<dbReference type="PANTHER" id="PTHR11609">
    <property type="entry name" value="PURINE BIOSYNTHESIS PROTEIN 6/7, PUR6/7"/>
    <property type="match status" value="1"/>
</dbReference>
<comment type="pathway">
    <text evidence="5 6">Purine metabolism; IMP biosynthesis via de novo pathway; 5-amino-1-(5-phospho-D-ribosyl)imidazole-4-carboxylate from 5-amino-1-(5-phospho-D-ribosyl)imidazole (N5-CAIR route): step 1/2.</text>
</comment>
<sequence>MSKFTPILPGKTIGLLGGGQLGRMLAMEGKRMGYRVVCLDPTPESPCGQVCDEQIIGSFEDLDSARKLAEQSDVLIYETENINAQVVAELEKEHWVPQSSQILSYFQDRREEKTRLHEAGFPVVPHRIAEKAEEIPAFIEEIGCPCILKTAFGGYDGKGQWVIRQKEQWEKIREELKAGPWVLEKRVELTTELSVIVARTPDGRKRSFPAAENIHQHQILRASIVPPRIDPTIVAEAQDIAERITEHFQVVGLLAVEFFLVGKTLYVNEMAPRPHNSGHYTWEACYTSQFEQLIRAVCGLPLGPVDLSFPVVMINILGEDYEGLEKLIPHLPEEVKIHIYGKKEMAWRRKVGHLTIKTDKPEQVLSLLEEKLGWDSLK</sequence>
<dbReference type="RefSeq" id="WP_153723888.1">
    <property type="nucleotide sequence ID" value="NZ_CP045875.1"/>
</dbReference>
<dbReference type="Pfam" id="PF22660">
    <property type="entry name" value="RS_preATP-grasp-like"/>
    <property type="match status" value="1"/>
</dbReference>
<comment type="catalytic activity">
    <reaction evidence="5 6">
        <text>5-amino-1-(5-phospho-beta-D-ribosyl)imidazole + hydrogencarbonate + ATP = 5-carboxyamino-1-(5-phospho-D-ribosyl)imidazole + ADP + phosphate + 2 H(+)</text>
        <dbReference type="Rhea" id="RHEA:19317"/>
        <dbReference type="ChEBI" id="CHEBI:15378"/>
        <dbReference type="ChEBI" id="CHEBI:17544"/>
        <dbReference type="ChEBI" id="CHEBI:30616"/>
        <dbReference type="ChEBI" id="CHEBI:43474"/>
        <dbReference type="ChEBI" id="CHEBI:58730"/>
        <dbReference type="ChEBI" id="CHEBI:137981"/>
        <dbReference type="ChEBI" id="CHEBI:456216"/>
        <dbReference type="EC" id="6.3.4.18"/>
    </reaction>
</comment>
<feature type="binding site" evidence="5">
    <location>
        <begin position="184"/>
        <end position="187"/>
    </location>
    <ligand>
        <name>ATP</name>
        <dbReference type="ChEBI" id="CHEBI:30616"/>
    </ligand>
</feature>
<dbReference type="KEGG" id="hcv:FTV88_0103"/>
<dbReference type="OrthoDB" id="9804625at2"/>
<organism evidence="8 9">
    <name type="scientific">Heliorestis convoluta</name>
    <dbReference type="NCBI Taxonomy" id="356322"/>
    <lineage>
        <taxon>Bacteria</taxon>
        <taxon>Bacillati</taxon>
        <taxon>Bacillota</taxon>
        <taxon>Clostridia</taxon>
        <taxon>Eubacteriales</taxon>
        <taxon>Heliobacteriaceae</taxon>
        <taxon>Heliorestis</taxon>
    </lineage>
</organism>
<dbReference type="InterPro" id="IPR013815">
    <property type="entry name" value="ATP_grasp_subdomain_1"/>
</dbReference>
<keyword evidence="4 5" id="KW-0067">ATP-binding</keyword>
<keyword evidence="2 5" id="KW-0547">Nucleotide-binding</keyword>
<comment type="similarity">
    <text evidence="5 6">Belongs to the PurK/PurT family.</text>
</comment>
<dbReference type="InterPro" id="IPR016185">
    <property type="entry name" value="PreATP-grasp_dom_sf"/>
</dbReference>
<accession>A0A5Q2MZC3</accession>
<dbReference type="Pfam" id="PF02222">
    <property type="entry name" value="ATP-grasp"/>
    <property type="match status" value="1"/>
</dbReference>
<dbReference type="GO" id="GO:0005829">
    <property type="term" value="C:cytosol"/>
    <property type="evidence" value="ECO:0007669"/>
    <property type="project" value="TreeGrafter"/>
</dbReference>
<dbReference type="InterPro" id="IPR011761">
    <property type="entry name" value="ATP-grasp"/>
</dbReference>
<dbReference type="NCBIfam" id="TIGR01161">
    <property type="entry name" value="purK"/>
    <property type="match status" value="1"/>
</dbReference>
<evidence type="ECO:0000259" key="7">
    <source>
        <dbReference type="PROSITE" id="PS50975"/>
    </source>
</evidence>
<dbReference type="Proteomes" id="UP000366051">
    <property type="component" value="Chromosome"/>
</dbReference>
<dbReference type="FunFam" id="3.30.1490.20:FF:000015">
    <property type="entry name" value="N5-carboxyaminoimidazole ribonucleotide synthase"/>
    <property type="match status" value="1"/>
</dbReference>
<keyword evidence="1 5" id="KW-0436">Ligase</keyword>
<evidence type="ECO:0000256" key="2">
    <source>
        <dbReference type="ARBA" id="ARBA00022741"/>
    </source>
</evidence>
<dbReference type="InterPro" id="IPR003135">
    <property type="entry name" value="ATP-grasp_carboxylate-amine"/>
</dbReference>
<dbReference type="InterPro" id="IPR011054">
    <property type="entry name" value="Rudment_hybrid_motif"/>
</dbReference>
<dbReference type="SUPFAM" id="SSF52440">
    <property type="entry name" value="PreATP-grasp domain"/>
    <property type="match status" value="1"/>
</dbReference>
<feature type="binding site" evidence="5">
    <location>
        <begin position="154"/>
        <end position="160"/>
    </location>
    <ligand>
        <name>ATP</name>
        <dbReference type="ChEBI" id="CHEBI:30616"/>
    </ligand>
</feature>
<dbReference type="EMBL" id="CP045875">
    <property type="protein sequence ID" value="QGG46282.1"/>
    <property type="molecule type" value="Genomic_DNA"/>
</dbReference>
<comment type="subunit">
    <text evidence="5 6">Homodimer.</text>
</comment>
<dbReference type="GO" id="GO:0005524">
    <property type="term" value="F:ATP binding"/>
    <property type="evidence" value="ECO:0007669"/>
    <property type="project" value="UniProtKB-UniRule"/>
</dbReference>
<gene>
    <name evidence="5 6 8" type="primary">purK</name>
    <name evidence="8" type="ORF">FTV88_0103</name>
</gene>
<dbReference type="EC" id="6.3.4.18" evidence="5 6"/>
<comment type="function">
    <text evidence="5">Catalyzes the ATP-dependent conversion of 5-aminoimidazole ribonucleotide (AIR) and HCO(3)(-) to N5-carboxyaminoimidazole ribonucleotide (N5-CAIR).</text>
</comment>
<dbReference type="GO" id="GO:0006189">
    <property type="term" value="P:'de novo' IMP biosynthetic process"/>
    <property type="evidence" value="ECO:0007669"/>
    <property type="project" value="UniProtKB-UniRule"/>
</dbReference>
<evidence type="ECO:0000313" key="8">
    <source>
        <dbReference type="EMBL" id="QGG46282.1"/>
    </source>
</evidence>
<dbReference type="GO" id="GO:0046872">
    <property type="term" value="F:metal ion binding"/>
    <property type="evidence" value="ECO:0007669"/>
    <property type="project" value="InterPro"/>
</dbReference>
<name>A0A5Q2MZC3_9FIRM</name>
<dbReference type="PANTHER" id="PTHR11609:SF5">
    <property type="entry name" value="PHOSPHORIBOSYLAMINOIMIDAZOLE CARBOXYLASE"/>
    <property type="match status" value="1"/>
</dbReference>
<dbReference type="SUPFAM" id="SSF56059">
    <property type="entry name" value="Glutathione synthetase ATP-binding domain-like"/>
    <property type="match status" value="1"/>
</dbReference>
<dbReference type="InterPro" id="IPR005875">
    <property type="entry name" value="PurK"/>
</dbReference>
<dbReference type="PROSITE" id="PS50975">
    <property type="entry name" value="ATP_GRASP"/>
    <property type="match status" value="1"/>
</dbReference>
<dbReference type="HAMAP" id="MF_01928">
    <property type="entry name" value="PurK"/>
    <property type="match status" value="1"/>
</dbReference>
<dbReference type="NCBIfam" id="NF004675">
    <property type="entry name" value="PRK06019.1-1"/>
    <property type="match status" value="1"/>
</dbReference>
<dbReference type="GO" id="GO:0034028">
    <property type="term" value="F:5-(carboxyamino)imidazole ribonucleotide synthase activity"/>
    <property type="evidence" value="ECO:0007669"/>
    <property type="project" value="UniProtKB-UniRule"/>
</dbReference>
<keyword evidence="9" id="KW-1185">Reference proteome</keyword>
<evidence type="ECO:0000256" key="6">
    <source>
        <dbReference type="RuleBase" id="RU361200"/>
    </source>
</evidence>
<dbReference type="Gene3D" id="3.40.50.20">
    <property type="match status" value="1"/>
</dbReference>
<feature type="binding site" evidence="5">
    <location>
        <position position="109"/>
    </location>
    <ligand>
        <name>ATP</name>
        <dbReference type="ChEBI" id="CHEBI:30616"/>
    </ligand>
</feature>
<keyword evidence="8" id="KW-0456">Lyase</keyword>
<dbReference type="AlphaFoldDB" id="A0A5Q2MZC3"/>
<keyword evidence="3 5" id="KW-0658">Purine biosynthesis</keyword>
<feature type="binding site" evidence="5">
    <location>
        <position position="149"/>
    </location>
    <ligand>
        <name>ATP</name>
        <dbReference type="ChEBI" id="CHEBI:30616"/>
    </ligand>
</feature>
<evidence type="ECO:0000256" key="4">
    <source>
        <dbReference type="ARBA" id="ARBA00022840"/>
    </source>
</evidence>
<dbReference type="InterPro" id="IPR040686">
    <property type="entry name" value="PurK_C"/>
</dbReference>
<evidence type="ECO:0000256" key="3">
    <source>
        <dbReference type="ARBA" id="ARBA00022755"/>
    </source>
</evidence>
<dbReference type="Gene3D" id="3.30.470.20">
    <property type="entry name" value="ATP-grasp fold, B domain"/>
    <property type="match status" value="1"/>
</dbReference>
<evidence type="ECO:0000256" key="1">
    <source>
        <dbReference type="ARBA" id="ARBA00022598"/>
    </source>
</evidence>
<dbReference type="SUPFAM" id="SSF51246">
    <property type="entry name" value="Rudiment single hybrid motif"/>
    <property type="match status" value="1"/>
</dbReference>
<dbReference type="NCBIfam" id="NF004679">
    <property type="entry name" value="PRK06019.1-5"/>
    <property type="match status" value="1"/>
</dbReference>